<proteinExistence type="inferred from homology"/>
<dbReference type="GO" id="GO:0048039">
    <property type="term" value="F:ubiquinone binding"/>
    <property type="evidence" value="ECO:0007669"/>
    <property type="project" value="TreeGrafter"/>
</dbReference>
<dbReference type="NCBIfam" id="TIGR01972">
    <property type="entry name" value="NDH_I_M"/>
    <property type="match status" value="1"/>
</dbReference>
<dbReference type="InterPro" id="IPR000260">
    <property type="entry name" value="NADH4_N"/>
</dbReference>
<dbReference type="PANTHER" id="PTHR43507:SF20">
    <property type="entry name" value="NADH-UBIQUINONE OXIDOREDUCTASE CHAIN 4"/>
    <property type="match status" value="1"/>
</dbReference>
<protein>
    <recommendedName>
        <fullName evidence="4 16">NADH-ubiquinone oxidoreductase chain 4</fullName>
        <ecNumber evidence="3 16">7.1.1.2</ecNumber>
    </recommendedName>
</protein>
<dbReference type="AlphaFoldDB" id="A0A679DNR2"/>
<dbReference type="GO" id="GO:0008137">
    <property type="term" value="F:NADH dehydrogenase (ubiquinone) activity"/>
    <property type="evidence" value="ECO:0007669"/>
    <property type="project" value="UniProtKB-UniRule"/>
</dbReference>
<feature type="transmembrane region" description="Helical" evidence="16">
    <location>
        <begin position="62"/>
        <end position="81"/>
    </location>
</feature>
<evidence type="ECO:0000256" key="7">
    <source>
        <dbReference type="ARBA" id="ARBA00022692"/>
    </source>
</evidence>
<keyword evidence="10 16" id="KW-1133">Transmembrane helix</keyword>
<evidence type="ECO:0000256" key="11">
    <source>
        <dbReference type="ARBA" id="ARBA00023027"/>
    </source>
</evidence>
<keyword evidence="6 16" id="KW-0679">Respiratory chain</keyword>
<feature type="domain" description="NADH:quinone oxidoreductase/Mrp antiporter transmembrane" evidence="17">
    <location>
        <begin position="113"/>
        <end position="404"/>
    </location>
</feature>
<feature type="transmembrane region" description="Helical" evidence="16">
    <location>
        <begin position="286"/>
        <end position="304"/>
    </location>
</feature>
<feature type="transmembrane region" description="Helical" evidence="16">
    <location>
        <begin position="229"/>
        <end position="248"/>
    </location>
</feature>
<organism evidence="19">
    <name type="scientific">Paraliparis dipterus</name>
    <dbReference type="NCBI Taxonomy" id="2597797"/>
    <lineage>
        <taxon>Eukaryota</taxon>
        <taxon>Metazoa</taxon>
        <taxon>Chordata</taxon>
        <taxon>Craniata</taxon>
        <taxon>Vertebrata</taxon>
        <taxon>Euteleostomi</taxon>
        <taxon>Actinopterygii</taxon>
        <taxon>Neopterygii</taxon>
        <taxon>Teleostei</taxon>
        <taxon>Neoteleostei</taxon>
        <taxon>Acanthomorphata</taxon>
        <taxon>Eupercaria</taxon>
        <taxon>Perciformes</taxon>
        <taxon>Cottioidei</taxon>
        <taxon>Cottales</taxon>
        <taxon>Liparidae</taxon>
        <taxon>Paraliparis</taxon>
    </lineage>
</organism>
<comment type="function">
    <text evidence="16">Core subunit of the mitochondrial membrane respiratory chain NADH dehydrogenase (Complex I) which catalyzes electron transfer from NADH through the respiratory chain, using ubiquinone as an electron acceptor. Essential for the catalytic activity and assembly of complex I.</text>
</comment>
<comment type="similarity">
    <text evidence="2 16">Belongs to the complex I subunit 4 family.</text>
</comment>
<dbReference type="InterPro" id="IPR010227">
    <property type="entry name" value="NADH_Q_OxRdtase_chainM/4"/>
</dbReference>
<name>A0A679DNR2_9TELE</name>
<keyword evidence="13 16" id="KW-0496">Mitochondrion</keyword>
<reference evidence="19" key="1">
    <citation type="submission" date="2019-07" db="EMBL/GenBank/DDBJ databases">
        <title>Taxonomic uncertainty in ocean warming target species Leptoclinus maculatus (Stichaeidae: Zoarcales) and an updated mitogenomic phylogeny of the Perciformes based on 182 complete mitochondrial genomes.</title>
        <authorList>
            <person name="Poulsen J.Y."/>
            <person name="Satoh T.P."/>
            <person name="Sado T."/>
            <person name="Hlidberg J."/>
            <person name="Ho H."/>
            <person name="Miya M."/>
        </authorList>
    </citation>
    <scope>NUCLEOTIDE SEQUENCE</scope>
    <source>
        <strain evidence="19">63_PADI</strain>
    </source>
</reference>
<evidence type="ECO:0000256" key="3">
    <source>
        <dbReference type="ARBA" id="ARBA00012944"/>
    </source>
</evidence>
<evidence type="ECO:0000313" key="19">
    <source>
        <dbReference type="EMBL" id="BBM35001.1"/>
    </source>
</evidence>
<dbReference type="InterPro" id="IPR003918">
    <property type="entry name" value="NADH_UbQ_OxRdtase"/>
</dbReference>
<keyword evidence="12 16" id="KW-0830">Ubiquinone</keyword>
<evidence type="ECO:0000256" key="10">
    <source>
        <dbReference type="ARBA" id="ARBA00022989"/>
    </source>
</evidence>
<dbReference type="GO" id="GO:0003954">
    <property type="term" value="F:NADH dehydrogenase activity"/>
    <property type="evidence" value="ECO:0007669"/>
    <property type="project" value="TreeGrafter"/>
</dbReference>
<evidence type="ECO:0000256" key="13">
    <source>
        <dbReference type="ARBA" id="ARBA00023128"/>
    </source>
</evidence>
<geneLocation type="mitochondrion" evidence="19"/>
<dbReference type="PRINTS" id="PR01437">
    <property type="entry name" value="NUOXDRDTASE4"/>
</dbReference>
<dbReference type="Pfam" id="PF01059">
    <property type="entry name" value="Oxidored_q5_N"/>
    <property type="match status" value="1"/>
</dbReference>
<comment type="catalytic activity">
    <reaction evidence="15 16">
        <text>a ubiquinone + NADH + 5 H(+)(in) = a ubiquinol + NAD(+) + 4 H(+)(out)</text>
        <dbReference type="Rhea" id="RHEA:29091"/>
        <dbReference type="Rhea" id="RHEA-COMP:9565"/>
        <dbReference type="Rhea" id="RHEA-COMP:9566"/>
        <dbReference type="ChEBI" id="CHEBI:15378"/>
        <dbReference type="ChEBI" id="CHEBI:16389"/>
        <dbReference type="ChEBI" id="CHEBI:17976"/>
        <dbReference type="ChEBI" id="CHEBI:57540"/>
        <dbReference type="ChEBI" id="CHEBI:57945"/>
        <dbReference type="EC" id="7.1.1.2"/>
    </reaction>
</comment>
<evidence type="ECO:0000256" key="16">
    <source>
        <dbReference type="RuleBase" id="RU003297"/>
    </source>
</evidence>
<feature type="transmembrane region" description="Helical" evidence="16">
    <location>
        <begin position="21"/>
        <end position="42"/>
    </location>
</feature>
<feature type="transmembrane region" description="Helical" evidence="16">
    <location>
        <begin position="260"/>
        <end position="279"/>
    </location>
</feature>
<feature type="transmembrane region" description="Helical" evidence="16">
    <location>
        <begin position="390"/>
        <end position="415"/>
    </location>
</feature>
<keyword evidence="14 16" id="KW-0472">Membrane</keyword>
<evidence type="ECO:0000256" key="9">
    <source>
        <dbReference type="ARBA" id="ARBA00022982"/>
    </source>
</evidence>
<dbReference type="GO" id="GO:0015990">
    <property type="term" value="P:electron transport coupled proton transport"/>
    <property type="evidence" value="ECO:0007669"/>
    <property type="project" value="TreeGrafter"/>
</dbReference>
<keyword evidence="11 16" id="KW-0520">NAD</keyword>
<feature type="transmembrane region" description="Helical" evidence="16">
    <location>
        <begin position="351"/>
        <end position="370"/>
    </location>
</feature>
<evidence type="ECO:0000256" key="1">
    <source>
        <dbReference type="ARBA" id="ARBA00004225"/>
    </source>
</evidence>
<evidence type="ECO:0000256" key="15">
    <source>
        <dbReference type="ARBA" id="ARBA00049551"/>
    </source>
</evidence>
<sequence>MLKILIPTLMLLPTIWTTAPKWLWPTILSHSLLIALFSLSWLTNMTETGWTTLNSLMATDSLSAPLLVLTCWLLPLMILASQNHTTSEPLNRQRTYITLLISLQIFLILAFGATEIIMFYIMFEATLIPTLILITRWGNQAERLNAGIYFLFYTLAGSLPLLIALLLLQNSTGTLSLLTLQYANPMEPTSYAHKLWWAGCLMAFLVKMPLYGVHLWLPKAHVEAPIAGSMILAAVLLKLGGYGMMRMIVILEPLTKELNYPFIVLALWGMIMTGSICLRQTDLKSLIAYSSVSHMGLVVAGILTQTPWGFTGALILMIAHGLTSSMLFCLANTNYERTHSRTLLLTRSLQVILPLMVTWWFIANLANLALPPLPNLMGELMIITSLFNWSWWTIILTGTSTLITASYSLHMFLMTQRGPLPTHIIALAPSYTREHLLMALHILPLLLLTLNPSLIWGWTSC</sequence>
<dbReference type="Pfam" id="PF00361">
    <property type="entry name" value="Proton_antipo_M"/>
    <property type="match status" value="1"/>
</dbReference>
<evidence type="ECO:0000259" key="17">
    <source>
        <dbReference type="Pfam" id="PF00361"/>
    </source>
</evidence>
<feature type="transmembrane region" description="Helical" evidence="16">
    <location>
        <begin position="310"/>
        <end position="330"/>
    </location>
</feature>
<evidence type="ECO:0000256" key="6">
    <source>
        <dbReference type="ARBA" id="ARBA00022660"/>
    </source>
</evidence>
<keyword evidence="7 16" id="KW-0812">Transmembrane</keyword>
<evidence type="ECO:0000256" key="4">
    <source>
        <dbReference type="ARBA" id="ARBA00021006"/>
    </source>
</evidence>
<feature type="domain" description="NADH:ubiquinone oxidoreductase chain 4 N-terminal" evidence="18">
    <location>
        <begin position="1"/>
        <end position="110"/>
    </location>
</feature>
<dbReference type="InterPro" id="IPR001750">
    <property type="entry name" value="ND/Mrp_TM"/>
</dbReference>
<keyword evidence="9 16" id="KW-0249">Electron transport</keyword>
<gene>
    <name evidence="19" type="primary">ND4</name>
</gene>
<evidence type="ECO:0000256" key="8">
    <source>
        <dbReference type="ARBA" id="ARBA00022967"/>
    </source>
</evidence>
<dbReference type="EC" id="7.1.1.2" evidence="3 16"/>
<evidence type="ECO:0000256" key="2">
    <source>
        <dbReference type="ARBA" id="ARBA00009025"/>
    </source>
</evidence>
<comment type="subcellular location">
    <subcellularLocation>
        <location evidence="1 16">Mitochondrion membrane</location>
        <topology evidence="1 16">Multi-pass membrane protein</topology>
    </subcellularLocation>
</comment>
<evidence type="ECO:0000256" key="14">
    <source>
        <dbReference type="ARBA" id="ARBA00023136"/>
    </source>
</evidence>
<evidence type="ECO:0000259" key="18">
    <source>
        <dbReference type="Pfam" id="PF01059"/>
    </source>
</evidence>
<keyword evidence="8" id="KW-1278">Translocase</keyword>
<keyword evidence="5 16" id="KW-0813">Transport</keyword>
<dbReference type="GO" id="GO:0042773">
    <property type="term" value="P:ATP synthesis coupled electron transport"/>
    <property type="evidence" value="ECO:0007669"/>
    <property type="project" value="InterPro"/>
</dbReference>
<accession>A0A679DNR2</accession>
<feature type="transmembrane region" description="Helical" evidence="16">
    <location>
        <begin position="146"/>
        <end position="168"/>
    </location>
</feature>
<feature type="transmembrane region" description="Helical" evidence="16">
    <location>
        <begin position="117"/>
        <end position="134"/>
    </location>
</feature>
<feature type="transmembrane region" description="Helical" evidence="16">
    <location>
        <begin position="436"/>
        <end position="458"/>
    </location>
</feature>
<dbReference type="GO" id="GO:0031966">
    <property type="term" value="C:mitochondrial membrane"/>
    <property type="evidence" value="ECO:0007669"/>
    <property type="project" value="UniProtKB-SubCell"/>
</dbReference>
<evidence type="ECO:0000256" key="12">
    <source>
        <dbReference type="ARBA" id="ARBA00023075"/>
    </source>
</evidence>
<feature type="transmembrane region" description="Helical" evidence="16">
    <location>
        <begin position="93"/>
        <end position="111"/>
    </location>
</feature>
<dbReference type="PANTHER" id="PTHR43507">
    <property type="entry name" value="NADH-UBIQUINONE OXIDOREDUCTASE CHAIN 4"/>
    <property type="match status" value="1"/>
</dbReference>
<dbReference type="EMBL" id="LC493934">
    <property type="protein sequence ID" value="BBM35001.1"/>
    <property type="molecule type" value="Genomic_DNA"/>
</dbReference>
<evidence type="ECO:0000256" key="5">
    <source>
        <dbReference type="ARBA" id="ARBA00022448"/>
    </source>
</evidence>
<feature type="transmembrane region" description="Helical" evidence="16">
    <location>
        <begin position="195"/>
        <end position="217"/>
    </location>
</feature>